<dbReference type="InterPro" id="IPR013785">
    <property type="entry name" value="Aldolase_TIM"/>
</dbReference>
<dbReference type="InterPro" id="IPR041720">
    <property type="entry name" value="FbaB-like"/>
</dbReference>
<dbReference type="PANTHER" id="PTHR47916:SF1">
    <property type="entry name" value="3-HYDROXY-5-PHOSPHONOOXYPENTANE-2,4-DIONE THIOLASE"/>
    <property type="match status" value="1"/>
</dbReference>
<dbReference type="NCBIfam" id="NF006081">
    <property type="entry name" value="PRK08227.1"/>
    <property type="match status" value="1"/>
</dbReference>
<dbReference type="SUPFAM" id="SSF51569">
    <property type="entry name" value="Aldolase"/>
    <property type="match status" value="1"/>
</dbReference>
<sequence length="322" mass="35676">MPIRAQLRGLVCLLRLQRQCEFNYYYKEKKMADLDGIIANKDKDYGIGIPVQKQSFFLKGLDHCDWGIKDRMSRIFNPETGRTVMLAFDHGYIMGPTSGLERLDLSIVPLIEYADSLMCTRGALRSVVPPVCNKPVCLRYSAGTSVLTELNNECILDIKDAIRLNASALAVMVSIGDTYEAKTIENLVRTADYGYTYGIPTMGVTAVGKQMTRDARYFATAARICAENGATFVKTYYTEQDFAKVINACPVPIVIAGGKKLPEKEALDLCYRAINEGAAGVDMGRNVFQSEKPVAMIRAVRGVVHEGLTTEQAFEMFNDLAD</sequence>
<dbReference type="AlphaFoldDB" id="A0A644UUM9"/>
<protein>
    <submittedName>
        <fullName evidence="1">3-hydroxy-5-phosphonooxypentane-2,4-dione thiolase</fullName>
        <ecNumber evidence="1">2.3.1.245</ecNumber>
    </submittedName>
</protein>
<keyword evidence="1" id="KW-0012">Acyltransferase</keyword>
<organism evidence="1">
    <name type="scientific">bioreactor metagenome</name>
    <dbReference type="NCBI Taxonomy" id="1076179"/>
    <lineage>
        <taxon>unclassified sequences</taxon>
        <taxon>metagenomes</taxon>
        <taxon>ecological metagenomes</taxon>
    </lineage>
</organism>
<dbReference type="CDD" id="cd00958">
    <property type="entry name" value="DhnA"/>
    <property type="match status" value="1"/>
</dbReference>
<keyword evidence="1" id="KW-0808">Transferase</keyword>
<dbReference type="EC" id="2.3.1.245" evidence="1"/>
<dbReference type="PANTHER" id="PTHR47916">
    <property type="entry name" value="FRUCTOSE-BISPHOSPHATE ALDOLASE CLASS 1"/>
    <property type="match status" value="1"/>
</dbReference>
<proteinExistence type="predicted"/>
<dbReference type="Pfam" id="PF01791">
    <property type="entry name" value="DeoC"/>
    <property type="match status" value="1"/>
</dbReference>
<dbReference type="InterPro" id="IPR050456">
    <property type="entry name" value="DeoC/FbaB_aldolase"/>
</dbReference>
<dbReference type="InterPro" id="IPR002915">
    <property type="entry name" value="DeoC/FbaB/LacD_aldolase"/>
</dbReference>
<dbReference type="Gene3D" id="3.20.20.70">
    <property type="entry name" value="Aldolase class I"/>
    <property type="match status" value="1"/>
</dbReference>
<gene>
    <name evidence="1" type="primary">lsrF_4</name>
    <name evidence="1" type="ORF">SDC9_28708</name>
</gene>
<dbReference type="GO" id="GO:0016746">
    <property type="term" value="F:acyltransferase activity"/>
    <property type="evidence" value="ECO:0007669"/>
    <property type="project" value="UniProtKB-KW"/>
</dbReference>
<reference evidence="1" key="1">
    <citation type="submission" date="2019-08" db="EMBL/GenBank/DDBJ databases">
        <authorList>
            <person name="Kucharzyk K."/>
            <person name="Murdoch R.W."/>
            <person name="Higgins S."/>
            <person name="Loffler F."/>
        </authorList>
    </citation>
    <scope>NUCLEOTIDE SEQUENCE</scope>
</reference>
<name>A0A644UUM9_9ZZZZ</name>
<dbReference type="SMART" id="SM01133">
    <property type="entry name" value="DeoC"/>
    <property type="match status" value="1"/>
</dbReference>
<accession>A0A644UUM9</accession>
<comment type="caution">
    <text evidence="1">The sequence shown here is derived from an EMBL/GenBank/DDBJ whole genome shotgun (WGS) entry which is preliminary data.</text>
</comment>
<evidence type="ECO:0000313" key="1">
    <source>
        <dbReference type="EMBL" id="MPL82759.1"/>
    </source>
</evidence>
<dbReference type="GO" id="GO:0004332">
    <property type="term" value="F:fructose-bisphosphate aldolase activity"/>
    <property type="evidence" value="ECO:0007669"/>
    <property type="project" value="InterPro"/>
</dbReference>
<dbReference type="EMBL" id="VSSQ01000167">
    <property type="protein sequence ID" value="MPL82759.1"/>
    <property type="molecule type" value="Genomic_DNA"/>
</dbReference>